<reference evidence="1 2" key="1">
    <citation type="submission" date="2014-01" db="EMBL/GenBank/DDBJ databases">
        <title>Interspecies Systems Biology Uncovers Metabolites Affecting C. elegans Gene Expression and Life History Traits.</title>
        <authorList>
            <person name="Watson E."/>
            <person name="Macneil L.T."/>
            <person name="Ritter A.D."/>
            <person name="Yilmaz L.S."/>
            <person name="Rosebrock A.P."/>
            <person name="Caudy A.A."/>
            <person name="Walhout A.J."/>
        </authorList>
    </citation>
    <scope>NUCLEOTIDE SEQUENCE [LARGE SCALE GENOMIC DNA]</scope>
    <source>
        <strain evidence="1 2">DA1877</strain>
    </source>
</reference>
<keyword evidence="2" id="KW-1185">Reference proteome</keyword>
<name>A0A014NI36_9BURK</name>
<accession>A0A014NI36</accession>
<proteinExistence type="predicted"/>
<comment type="caution">
    <text evidence="1">The sequence shown here is derived from an EMBL/GenBank/DDBJ whole genome shotgun (WGS) entry which is preliminary data.</text>
</comment>
<dbReference type="EMBL" id="JBOK01000021">
    <property type="protein sequence ID" value="EXU79078.1"/>
    <property type="molecule type" value="Genomic_DNA"/>
</dbReference>
<protein>
    <submittedName>
        <fullName evidence="1">Uncharacterized protein</fullName>
    </submittedName>
</protein>
<sequence length="43" mass="4828">MLLAPSGMRRHLCAHLLHLLLVIRLSQSLVFHHQESLEAAGDL</sequence>
<evidence type="ECO:0000313" key="2">
    <source>
        <dbReference type="Proteomes" id="UP000020766"/>
    </source>
</evidence>
<organism evidence="1 2">
    <name type="scientific">Comamonas aquatica DA1877</name>
    <dbReference type="NCBI Taxonomy" id="1457173"/>
    <lineage>
        <taxon>Bacteria</taxon>
        <taxon>Pseudomonadati</taxon>
        <taxon>Pseudomonadota</taxon>
        <taxon>Betaproteobacteria</taxon>
        <taxon>Burkholderiales</taxon>
        <taxon>Comamonadaceae</taxon>
        <taxon>Comamonas</taxon>
    </lineage>
</organism>
<dbReference type="AlphaFoldDB" id="A0A014NI36"/>
<dbReference type="Proteomes" id="UP000020766">
    <property type="component" value="Unassembled WGS sequence"/>
</dbReference>
<evidence type="ECO:0000313" key="1">
    <source>
        <dbReference type="EMBL" id="EXU79078.1"/>
    </source>
</evidence>
<gene>
    <name evidence="1" type="ORF">AX13_08220</name>
</gene>